<protein>
    <submittedName>
        <fullName evidence="1">Uncharacterized protein</fullName>
    </submittedName>
</protein>
<evidence type="ECO:0000313" key="2">
    <source>
        <dbReference type="Proteomes" id="UP001055072"/>
    </source>
</evidence>
<proteinExistence type="predicted"/>
<dbReference type="EMBL" id="MU274904">
    <property type="protein sequence ID" value="KAI0092316.1"/>
    <property type="molecule type" value="Genomic_DNA"/>
</dbReference>
<organism evidence="1 2">
    <name type="scientific">Irpex rosettiformis</name>
    <dbReference type="NCBI Taxonomy" id="378272"/>
    <lineage>
        <taxon>Eukaryota</taxon>
        <taxon>Fungi</taxon>
        <taxon>Dikarya</taxon>
        <taxon>Basidiomycota</taxon>
        <taxon>Agaricomycotina</taxon>
        <taxon>Agaricomycetes</taxon>
        <taxon>Polyporales</taxon>
        <taxon>Irpicaceae</taxon>
        <taxon>Irpex</taxon>
    </lineage>
</organism>
<reference evidence="1" key="1">
    <citation type="journal article" date="2021" name="Environ. Microbiol.">
        <title>Gene family expansions and transcriptome signatures uncover fungal adaptations to wood decay.</title>
        <authorList>
            <person name="Hage H."/>
            <person name="Miyauchi S."/>
            <person name="Viragh M."/>
            <person name="Drula E."/>
            <person name="Min B."/>
            <person name="Chaduli D."/>
            <person name="Navarro D."/>
            <person name="Favel A."/>
            <person name="Norest M."/>
            <person name="Lesage-Meessen L."/>
            <person name="Balint B."/>
            <person name="Merenyi Z."/>
            <person name="de Eugenio L."/>
            <person name="Morin E."/>
            <person name="Martinez A.T."/>
            <person name="Baldrian P."/>
            <person name="Stursova M."/>
            <person name="Martinez M.J."/>
            <person name="Novotny C."/>
            <person name="Magnuson J.K."/>
            <person name="Spatafora J.W."/>
            <person name="Maurice S."/>
            <person name="Pangilinan J."/>
            <person name="Andreopoulos W."/>
            <person name="LaButti K."/>
            <person name="Hundley H."/>
            <person name="Na H."/>
            <person name="Kuo A."/>
            <person name="Barry K."/>
            <person name="Lipzen A."/>
            <person name="Henrissat B."/>
            <person name="Riley R."/>
            <person name="Ahrendt S."/>
            <person name="Nagy L.G."/>
            <person name="Grigoriev I.V."/>
            <person name="Martin F."/>
            <person name="Rosso M.N."/>
        </authorList>
    </citation>
    <scope>NUCLEOTIDE SEQUENCE</scope>
    <source>
        <strain evidence="1">CBS 384.51</strain>
    </source>
</reference>
<gene>
    <name evidence="1" type="ORF">BDY19DRAFT_594446</name>
</gene>
<sequence>MLMACVLCGERGLELRMFSRGIRVSVSEISGDLGTWSVSRKLMYSPAQSMYMFLREMLKSN</sequence>
<accession>A0ACB8UDJ2</accession>
<keyword evidence="2" id="KW-1185">Reference proteome</keyword>
<name>A0ACB8UDJ2_9APHY</name>
<evidence type="ECO:0000313" key="1">
    <source>
        <dbReference type="EMBL" id="KAI0092316.1"/>
    </source>
</evidence>
<dbReference type="Proteomes" id="UP001055072">
    <property type="component" value="Unassembled WGS sequence"/>
</dbReference>
<comment type="caution">
    <text evidence="1">The sequence shown here is derived from an EMBL/GenBank/DDBJ whole genome shotgun (WGS) entry which is preliminary data.</text>
</comment>